<accession>A0A2I1GAB2</accession>
<dbReference type="InterPro" id="IPR013087">
    <property type="entry name" value="Znf_C2H2_type"/>
</dbReference>
<dbReference type="AlphaFoldDB" id="A0A2I1GAB2"/>
<dbReference type="Pfam" id="PF13912">
    <property type="entry name" value="zf-C2H2_6"/>
    <property type="match status" value="2"/>
</dbReference>
<name>A0A2I1GAB2_9GLOM</name>
<dbReference type="Proteomes" id="UP000234323">
    <property type="component" value="Unassembled WGS sequence"/>
</dbReference>
<dbReference type="Gene3D" id="3.30.160.60">
    <property type="entry name" value="Classic Zinc Finger"/>
    <property type="match status" value="1"/>
</dbReference>
<protein>
    <recommendedName>
        <fullName evidence="2">C2H2-type domain-containing protein</fullName>
    </recommendedName>
</protein>
<reference evidence="3 4" key="1">
    <citation type="submission" date="2015-10" db="EMBL/GenBank/DDBJ databases">
        <title>Genome analyses suggest a sexual origin of heterokaryosis in a supposedly ancient asexual fungus.</title>
        <authorList>
            <person name="Ropars J."/>
            <person name="Sedzielewska K."/>
            <person name="Noel J."/>
            <person name="Charron P."/>
            <person name="Farinelli L."/>
            <person name="Marton T."/>
            <person name="Kruger M."/>
            <person name="Pelin A."/>
            <person name="Brachmann A."/>
            <person name="Corradi N."/>
        </authorList>
    </citation>
    <scope>NUCLEOTIDE SEQUENCE [LARGE SCALE GENOMIC DNA]</scope>
    <source>
        <strain evidence="3 4">A4</strain>
    </source>
</reference>
<organism evidence="3 4">
    <name type="scientific">Rhizophagus irregularis</name>
    <dbReference type="NCBI Taxonomy" id="588596"/>
    <lineage>
        <taxon>Eukaryota</taxon>
        <taxon>Fungi</taxon>
        <taxon>Fungi incertae sedis</taxon>
        <taxon>Mucoromycota</taxon>
        <taxon>Glomeromycotina</taxon>
        <taxon>Glomeromycetes</taxon>
        <taxon>Glomerales</taxon>
        <taxon>Glomeraceae</taxon>
        <taxon>Rhizophagus</taxon>
    </lineage>
</organism>
<keyword evidence="1" id="KW-0863">Zinc-finger</keyword>
<evidence type="ECO:0000313" key="3">
    <source>
        <dbReference type="EMBL" id="PKY43574.1"/>
    </source>
</evidence>
<dbReference type="VEuPathDB" id="FungiDB:FUN_016852"/>
<proteinExistence type="predicted"/>
<evidence type="ECO:0000256" key="1">
    <source>
        <dbReference type="PROSITE-ProRule" id="PRU00042"/>
    </source>
</evidence>
<keyword evidence="1" id="KW-0862">Zinc</keyword>
<keyword evidence="4" id="KW-1185">Reference proteome</keyword>
<evidence type="ECO:0000313" key="4">
    <source>
        <dbReference type="Proteomes" id="UP000234323"/>
    </source>
</evidence>
<dbReference type="EMBL" id="LLXI01000261">
    <property type="protein sequence ID" value="PKY43574.1"/>
    <property type="molecule type" value="Genomic_DNA"/>
</dbReference>
<gene>
    <name evidence="3" type="ORF">RhiirA4_541214</name>
</gene>
<evidence type="ECO:0000259" key="2">
    <source>
        <dbReference type="PROSITE" id="PS50157"/>
    </source>
</evidence>
<dbReference type="GO" id="GO:0008270">
    <property type="term" value="F:zinc ion binding"/>
    <property type="evidence" value="ECO:0007669"/>
    <property type="project" value="UniProtKB-KW"/>
</dbReference>
<feature type="domain" description="C2H2-type" evidence="2">
    <location>
        <begin position="75"/>
        <end position="103"/>
    </location>
</feature>
<dbReference type="VEuPathDB" id="FungiDB:RhiirFUN_022172"/>
<keyword evidence="1" id="KW-0479">Metal-binding</keyword>
<comment type="caution">
    <text evidence="3">The sequence shown here is derived from an EMBL/GenBank/DDBJ whole genome shotgun (WGS) entry which is preliminary data.</text>
</comment>
<dbReference type="OrthoDB" id="2381037at2759"/>
<sequence>MASNSSSSNLSSPSQTPASPNFLCKVCLRSFHSERGLLLHRKAISKCNRLTEHITSNSSSSNFYSPSQTPSSPNFLCKECLRSFHSERGLLLHRDTICEYNRPTEHITITNN</sequence>
<dbReference type="PROSITE" id="PS50157">
    <property type="entry name" value="ZINC_FINGER_C2H2_2"/>
    <property type="match status" value="1"/>
</dbReference>